<dbReference type="RefSeq" id="WP_064243077.1">
    <property type="nucleotide sequence ID" value="NZ_LPUX01000061.1"/>
</dbReference>
<dbReference type="PIRSF" id="PIRSF000097">
    <property type="entry name" value="AKR"/>
    <property type="match status" value="1"/>
</dbReference>
<dbReference type="AlphaFoldDB" id="A0A178XTR1"/>
<dbReference type="OrthoDB" id="9772407at2"/>
<comment type="caution">
    <text evidence="5">The sequence shown here is derived from an EMBL/GenBank/DDBJ whole genome shotgun (WGS) entry which is preliminary data.</text>
</comment>
<gene>
    <name evidence="5" type="ORF">AU381_23615</name>
</gene>
<organism evidence="5 6">
    <name type="scientific">Sinorhizobium glycinis</name>
    <dbReference type="NCBI Taxonomy" id="1472378"/>
    <lineage>
        <taxon>Bacteria</taxon>
        <taxon>Pseudomonadati</taxon>
        <taxon>Pseudomonadota</taxon>
        <taxon>Alphaproteobacteria</taxon>
        <taxon>Hyphomicrobiales</taxon>
        <taxon>Rhizobiaceae</taxon>
        <taxon>Sinorhizobium/Ensifer group</taxon>
        <taxon>Sinorhizobium</taxon>
    </lineage>
</organism>
<feature type="active site" description="Proton donor" evidence="1">
    <location>
        <position position="57"/>
    </location>
</feature>
<reference evidence="5 6" key="1">
    <citation type="journal article" date="2016" name="Int. J. Syst. Evol. Microbiol.">
        <title>Ensifer glycinis sp. nov., an novel rhizobial species associated with Glycine spp.</title>
        <authorList>
            <person name="Yan H."/>
            <person name="Yan J."/>
            <person name="Sui X.H."/>
            <person name="Wang E.T."/>
            <person name="Chen W.X."/>
            <person name="Zhang X.X."/>
            <person name="Chen W.F."/>
        </authorList>
    </citation>
    <scope>NUCLEOTIDE SEQUENCE [LARGE SCALE GENOMIC DNA]</scope>
    <source>
        <strain evidence="5 6">CCBAU 23380</strain>
    </source>
</reference>
<feature type="domain" description="NADP-dependent oxidoreductase" evidence="4">
    <location>
        <begin position="19"/>
        <end position="267"/>
    </location>
</feature>
<dbReference type="PRINTS" id="PR00069">
    <property type="entry name" value="ALDKETRDTASE"/>
</dbReference>
<dbReference type="Proteomes" id="UP000094025">
    <property type="component" value="Unassembled WGS sequence"/>
</dbReference>
<proteinExistence type="predicted"/>
<protein>
    <submittedName>
        <fullName evidence="5">Aldo/keto reductase</fullName>
    </submittedName>
</protein>
<evidence type="ECO:0000256" key="3">
    <source>
        <dbReference type="PIRSR" id="PIRSR000097-3"/>
    </source>
</evidence>
<sequence length="281" mass="30847">MHDPIPATTFPDGRNVPVLGQGTWRMGEIRAKAAGEIRSLQVGLDLGMTLIDTAEMYGDGGAERIVGEAVHGRRDEAFIVSKVLPSNASRSGTIAACERSLRNLGTDRIDLYLLHWRGGHPLAETVAAFEELKKAGKILAWGVSNFDVDDMRELQSVPDGGNVAANQVLYNLARRGIEYDLLPWCRDRGVPVMAYSPLDEGRLLHDADLVQIAKAHQATPAQIALAFLKTRSGVITIPKTASAERARENRDGMDIHLTAENLAELDRVFPPPRRKMRLEVI</sequence>
<feature type="binding site" evidence="2">
    <location>
        <position position="115"/>
    </location>
    <ligand>
        <name>substrate</name>
    </ligand>
</feature>
<dbReference type="Pfam" id="PF00248">
    <property type="entry name" value="Aldo_ket_red"/>
    <property type="match status" value="1"/>
</dbReference>
<evidence type="ECO:0000313" key="6">
    <source>
        <dbReference type="Proteomes" id="UP000094025"/>
    </source>
</evidence>
<feature type="site" description="Lowers pKa of active site Tyr" evidence="3">
    <location>
        <position position="82"/>
    </location>
</feature>
<dbReference type="SUPFAM" id="SSF51430">
    <property type="entry name" value="NAD(P)-linked oxidoreductase"/>
    <property type="match status" value="1"/>
</dbReference>
<dbReference type="InterPro" id="IPR023210">
    <property type="entry name" value="NADP_OxRdtase_dom"/>
</dbReference>
<dbReference type="InterPro" id="IPR036812">
    <property type="entry name" value="NAD(P)_OxRdtase_dom_sf"/>
</dbReference>
<evidence type="ECO:0000256" key="1">
    <source>
        <dbReference type="PIRSR" id="PIRSR000097-1"/>
    </source>
</evidence>
<dbReference type="STRING" id="1472378.AU381_23615"/>
<evidence type="ECO:0000259" key="4">
    <source>
        <dbReference type="Pfam" id="PF00248"/>
    </source>
</evidence>
<dbReference type="GO" id="GO:0016491">
    <property type="term" value="F:oxidoreductase activity"/>
    <property type="evidence" value="ECO:0007669"/>
    <property type="project" value="InterPro"/>
</dbReference>
<name>A0A178XTR1_9HYPH</name>
<evidence type="ECO:0000313" key="5">
    <source>
        <dbReference type="EMBL" id="OAP38546.1"/>
    </source>
</evidence>
<dbReference type="CDD" id="cd19138">
    <property type="entry name" value="AKR_YeaE"/>
    <property type="match status" value="1"/>
</dbReference>
<dbReference type="PANTHER" id="PTHR43638:SF3">
    <property type="entry name" value="ALDEHYDE REDUCTASE"/>
    <property type="match status" value="1"/>
</dbReference>
<keyword evidence="6" id="KW-1185">Reference proteome</keyword>
<dbReference type="InterPro" id="IPR020471">
    <property type="entry name" value="AKR"/>
</dbReference>
<evidence type="ECO:0000256" key="2">
    <source>
        <dbReference type="PIRSR" id="PIRSR000097-2"/>
    </source>
</evidence>
<dbReference type="EMBL" id="LPUX01000061">
    <property type="protein sequence ID" value="OAP38546.1"/>
    <property type="molecule type" value="Genomic_DNA"/>
</dbReference>
<dbReference type="Gene3D" id="3.20.20.100">
    <property type="entry name" value="NADP-dependent oxidoreductase domain"/>
    <property type="match status" value="1"/>
</dbReference>
<accession>A0A178XTR1</accession>
<dbReference type="PANTHER" id="PTHR43638">
    <property type="entry name" value="OXIDOREDUCTASE, ALDO/KETO REDUCTASE FAMILY PROTEIN"/>
    <property type="match status" value="1"/>
</dbReference>